<protein>
    <recommendedName>
        <fullName evidence="4">Sulfatase N-terminal domain-containing protein</fullName>
    </recommendedName>
</protein>
<feature type="transmembrane region" description="Helical" evidence="1">
    <location>
        <begin position="49"/>
        <end position="71"/>
    </location>
</feature>
<organism evidence="2 3">
    <name type="scientific">Flavobacterium zepuense</name>
    <dbReference type="NCBI Taxonomy" id="2593302"/>
    <lineage>
        <taxon>Bacteria</taxon>
        <taxon>Pseudomonadati</taxon>
        <taxon>Bacteroidota</taxon>
        <taxon>Flavobacteriia</taxon>
        <taxon>Flavobacteriales</taxon>
        <taxon>Flavobacteriaceae</taxon>
        <taxon>Flavobacterium</taxon>
    </lineage>
</organism>
<dbReference type="EMBL" id="VJVZ01000010">
    <property type="protein sequence ID" value="TRW22982.1"/>
    <property type="molecule type" value="Genomic_DNA"/>
</dbReference>
<sequence length="490" mass="56131">MIERLRQRIMHFINSPKDVPLLAGFSIGVYMVLFYYAQNYSLANSWPQLLFLIGYYALIPALTLFVAYKLAALVKLKPLQRNILMGGMVMFLGFYIVQIISVPLSKKIVLAGVVLLSIGAAFSVKKYYKLLVLLLLFLSVFNLYTLAGIVVMTQTAPTAWHKLPDEIEKAAFKQRPNIYYIQPDGYTNPDNLKSEQYTFNNTAFETYLKKTDFKVYNSFRSNYYSTLLSNSSLFAMQHHYSQPDMDPYNARSVIISKNPVLTTLKSNGYKTHFITERPYLIINRPAMGYDYCNFDYSKLPYFMDGWDAERNVLEDLKAKVAQNGKSGNFYFVEKMTPGHISNNPSSRSIKGERDSYIRRIGEANEWLTATINFITLQDPNAIVIIGADHGGFAGFKYLGQTENVLKDTRLIKSMYGAMLAIKWNNPAYKEYDADLKSSVNLFRTVFSFLSQDKAYLNNYQKDESYMRTLRPAGVYKYINDKGEPVIEAVK</sequence>
<dbReference type="SUPFAM" id="SSF53649">
    <property type="entry name" value="Alkaline phosphatase-like"/>
    <property type="match status" value="1"/>
</dbReference>
<evidence type="ECO:0000256" key="1">
    <source>
        <dbReference type="SAM" id="Phobius"/>
    </source>
</evidence>
<dbReference type="RefSeq" id="WP_143374197.1">
    <property type="nucleotide sequence ID" value="NZ_VJVZ01000010.1"/>
</dbReference>
<feature type="transmembrane region" description="Helical" evidence="1">
    <location>
        <begin position="108"/>
        <end position="124"/>
    </location>
</feature>
<dbReference type="InterPro" id="IPR017850">
    <property type="entry name" value="Alkaline_phosphatase_core_sf"/>
</dbReference>
<feature type="transmembrane region" description="Helical" evidence="1">
    <location>
        <begin position="131"/>
        <end position="152"/>
    </location>
</feature>
<dbReference type="Proteomes" id="UP000320643">
    <property type="component" value="Unassembled WGS sequence"/>
</dbReference>
<accession>A0A552UXQ4</accession>
<dbReference type="Gene3D" id="3.40.720.10">
    <property type="entry name" value="Alkaline Phosphatase, subunit A"/>
    <property type="match status" value="1"/>
</dbReference>
<reference evidence="2 3" key="1">
    <citation type="submission" date="2019-07" db="EMBL/GenBank/DDBJ databases">
        <title>Flavobacterium sp. nov., isolated from glacier ice.</title>
        <authorList>
            <person name="Liu Q."/>
            <person name="Xin Y.-H."/>
        </authorList>
    </citation>
    <scope>NUCLEOTIDE SEQUENCE [LARGE SCALE GENOMIC DNA]</scope>
    <source>
        <strain evidence="2 3">ZT4R6</strain>
    </source>
</reference>
<keyword evidence="1" id="KW-1133">Transmembrane helix</keyword>
<keyword evidence="1" id="KW-0812">Transmembrane</keyword>
<dbReference type="OrthoDB" id="1398489at2"/>
<evidence type="ECO:0000313" key="2">
    <source>
        <dbReference type="EMBL" id="TRW22982.1"/>
    </source>
</evidence>
<name>A0A552UXQ4_9FLAO</name>
<proteinExistence type="predicted"/>
<gene>
    <name evidence="2" type="ORF">FMM05_14890</name>
</gene>
<keyword evidence="1" id="KW-0472">Membrane</keyword>
<feature type="transmembrane region" description="Helical" evidence="1">
    <location>
        <begin position="21"/>
        <end position="37"/>
    </location>
</feature>
<keyword evidence="3" id="KW-1185">Reference proteome</keyword>
<feature type="transmembrane region" description="Helical" evidence="1">
    <location>
        <begin position="83"/>
        <end position="102"/>
    </location>
</feature>
<evidence type="ECO:0000313" key="3">
    <source>
        <dbReference type="Proteomes" id="UP000320643"/>
    </source>
</evidence>
<comment type="caution">
    <text evidence="2">The sequence shown here is derived from an EMBL/GenBank/DDBJ whole genome shotgun (WGS) entry which is preliminary data.</text>
</comment>
<evidence type="ECO:0008006" key="4">
    <source>
        <dbReference type="Google" id="ProtNLM"/>
    </source>
</evidence>
<dbReference type="AlphaFoldDB" id="A0A552UXQ4"/>